<evidence type="ECO:0000256" key="1">
    <source>
        <dbReference type="SAM" id="SignalP"/>
    </source>
</evidence>
<reference evidence="2" key="1">
    <citation type="submission" date="2021-07" db="EMBL/GenBank/DDBJ databases">
        <title>Zhongshania sp. CAU 1632 isolated from seawater.</title>
        <authorList>
            <person name="Kim W."/>
        </authorList>
    </citation>
    <scope>NUCLEOTIDE SEQUENCE</scope>
    <source>
        <strain evidence="2">CAU 1632</strain>
    </source>
</reference>
<organism evidence="2 3">
    <name type="scientific">Zhongshania aquimaris</name>
    <dbReference type="NCBI Taxonomy" id="2857107"/>
    <lineage>
        <taxon>Bacteria</taxon>
        <taxon>Pseudomonadati</taxon>
        <taxon>Pseudomonadota</taxon>
        <taxon>Gammaproteobacteria</taxon>
        <taxon>Cellvibrionales</taxon>
        <taxon>Spongiibacteraceae</taxon>
        <taxon>Zhongshania</taxon>
    </lineage>
</organism>
<feature type="signal peptide" evidence="1">
    <location>
        <begin position="1"/>
        <end position="22"/>
    </location>
</feature>
<proteinExistence type="predicted"/>
<accession>A0ABS6VPJ4</accession>
<gene>
    <name evidence="2" type="ORF">KXJ70_04270</name>
</gene>
<dbReference type="EMBL" id="JAHWDQ010000001">
    <property type="protein sequence ID" value="MBW2939974.1"/>
    <property type="molecule type" value="Genomic_DNA"/>
</dbReference>
<evidence type="ECO:0000313" key="2">
    <source>
        <dbReference type="EMBL" id="MBW2939974.1"/>
    </source>
</evidence>
<feature type="chain" id="PRO_5046390223" evidence="1">
    <location>
        <begin position="23"/>
        <end position="181"/>
    </location>
</feature>
<protein>
    <submittedName>
        <fullName evidence="2">Uncharacterized protein</fullName>
    </submittedName>
</protein>
<dbReference type="Proteomes" id="UP001166291">
    <property type="component" value="Unassembled WGS sequence"/>
</dbReference>
<keyword evidence="1" id="KW-0732">Signal</keyword>
<name>A0ABS6VPJ4_9GAMM</name>
<comment type="caution">
    <text evidence="2">The sequence shown here is derived from an EMBL/GenBank/DDBJ whole genome shotgun (WGS) entry which is preliminary data.</text>
</comment>
<sequence>MNKNLSYPLLLSTALLSASVFAKVTPMWKVGELSHSTGYTVAADSQTSHHFGLVKHSNTCGSDELYLSWTSSSPDVWSLAGKTVTMDANFDGISISLPLKVVAIKPGIGDSHEIIMGHVFANAELLNLMTHSDAVNVLIPTTDAMAQHLDAGNDRFSMQGFNEAREQALSRCHSKSSLASN</sequence>
<evidence type="ECO:0000313" key="3">
    <source>
        <dbReference type="Proteomes" id="UP001166291"/>
    </source>
</evidence>
<keyword evidence="3" id="KW-1185">Reference proteome</keyword>
<dbReference type="RefSeq" id="WP_219042205.1">
    <property type="nucleotide sequence ID" value="NZ_JAHWDQ010000001.1"/>
</dbReference>